<reference evidence="5 6" key="1">
    <citation type="submission" date="2015-11" db="EMBL/GenBank/DDBJ databases">
        <authorList>
            <person name="Sahl J."/>
            <person name="Wagner D."/>
            <person name="Keim P."/>
        </authorList>
    </citation>
    <scope>NUCLEOTIDE SEQUENCE [LARGE SCALE GENOMIC DNA]</scope>
    <source>
        <strain evidence="5 6">BDU18</strain>
    </source>
</reference>
<dbReference type="PANTHER" id="PTHR10302">
    <property type="entry name" value="SINGLE-STRANDED DNA-BINDING PROTEIN"/>
    <property type="match status" value="1"/>
</dbReference>
<evidence type="ECO:0000256" key="4">
    <source>
        <dbReference type="SAM" id="MobiDB-lite"/>
    </source>
</evidence>
<keyword evidence="6" id="KW-1185">Reference proteome</keyword>
<dbReference type="SUPFAM" id="SSF50249">
    <property type="entry name" value="Nucleic acid-binding proteins"/>
    <property type="match status" value="1"/>
</dbReference>
<evidence type="ECO:0000256" key="2">
    <source>
        <dbReference type="PROSITE-ProRule" id="PRU00252"/>
    </source>
</evidence>
<dbReference type="PANTHER" id="PTHR10302:SF27">
    <property type="entry name" value="SINGLE-STRANDED DNA-BINDING PROTEIN"/>
    <property type="match status" value="1"/>
</dbReference>
<feature type="compositionally biased region" description="Basic and acidic residues" evidence="4">
    <location>
        <begin position="128"/>
        <end position="140"/>
    </location>
</feature>
<dbReference type="GO" id="GO:0003677">
    <property type="term" value="F:DNA binding"/>
    <property type="evidence" value="ECO:0007669"/>
    <property type="project" value="UniProtKB-KW"/>
</dbReference>
<name>A0ABR5T8E1_9BURK</name>
<dbReference type="InterPro" id="IPR012340">
    <property type="entry name" value="NA-bd_OB-fold"/>
</dbReference>
<feature type="compositionally biased region" description="Basic and acidic residues" evidence="4">
    <location>
        <begin position="108"/>
        <end position="117"/>
    </location>
</feature>
<dbReference type="EMBL" id="LNJQ01000003">
    <property type="protein sequence ID" value="KWZ39553.1"/>
    <property type="molecule type" value="Genomic_DNA"/>
</dbReference>
<evidence type="ECO:0000256" key="1">
    <source>
        <dbReference type="ARBA" id="ARBA00023125"/>
    </source>
</evidence>
<sequence>MSSINQFFFTGNVTKDVVLRYLPGGRAVATYVVAVDTVYVHDGERREETDYIPVTTYGKQAENDAKYLKKGAGVAVTGRVRSWYKREERRGGFNFEVSQVHYTGRASSRQDSEREVESAPADDGWVADYDRGAHEVDARRPNHQLAH</sequence>
<comment type="caution">
    <text evidence="5">The sequence shown here is derived from an EMBL/GenBank/DDBJ whole genome shotgun (WGS) entry which is preliminary data.</text>
</comment>
<keyword evidence="1 2" id="KW-0238">DNA-binding</keyword>
<dbReference type="RefSeq" id="WP_059647319.1">
    <property type="nucleotide sequence ID" value="NZ_CP013423.1"/>
</dbReference>
<dbReference type="NCBIfam" id="TIGR00621">
    <property type="entry name" value="ssb"/>
    <property type="match status" value="1"/>
</dbReference>
<accession>A0ABR5T8E1</accession>
<evidence type="ECO:0000313" key="5">
    <source>
        <dbReference type="EMBL" id="KWZ39553.1"/>
    </source>
</evidence>
<dbReference type="CDD" id="cd04496">
    <property type="entry name" value="SSB_OBF"/>
    <property type="match status" value="1"/>
</dbReference>
<gene>
    <name evidence="5" type="ORF">WS72_19290</name>
</gene>
<dbReference type="Gene3D" id="2.40.50.140">
    <property type="entry name" value="Nucleic acid-binding proteins"/>
    <property type="match status" value="1"/>
</dbReference>
<evidence type="ECO:0000313" key="6">
    <source>
        <dbReference type="Proteomes" id="UP000070255"/>
    </source>
</evidence>
<organism evidence="5 6">
    <name type="scientific">Burkholderia savannae</name>
    <dbReference type="NCBI Taxonomy" id="1637837"/>
    <lineage>
        <taxon>Bacteria</taxon>
        <taxon>Pseudomonadati</taxon>
        <taxon>Pseudomonadota</taxon>
        <taxon>Betaproteobacteria</taxon>
        <taxon>Burkholderiales</taxon>
        <taxon>Burkholderiaceae</taxon>
        <taxon>Burkholderia</taxon>
        <taxon>pseudomallei group</taxon>
    </lineage>
</organism>
<dbReference type="PROSITE" id="PS50935">
    <property type="entry name" value="SSB"/>
    <property type="match status" value="1"/>
</dbReference>
<dbReference type="Proteomes" id="UP000070255">
    <property type="component" value="Unassembled WGS sequence"/>
</dbReference>
<dbReference type="Pfam" id="PF00436">
    <property type="entry name" value="SSB"/>
    <property type="match status" value="1"/>
</dbReference>
<dbReference type="InterPro" id="IPR011344">
    <property type="entry name" value="ssDNA-bd"/>
</dbReference>
<evidence type="ECO:0000256" key="3">
    <source>
        <dbReference type="RuleBase" id="RU000524"/>
    </source>
</evidence>
<protein>
    <recommendedName>
        <fullName evidence="3">Single-stranded DNA-binding protein</fullName>
    </recommendedName>
</protein>
<feature type="region of interest" description="Disordered" evidence="4">
    <location>
        <begin position="103"/>
        <end position="147"/>
    </location>
</feature>
<proteinExistence type="predicted"/>
<dbReference type="InterPro" id="IPR000424">
    <property type="entry name" value="Primosome_PriB/ssb"/>
</dbReference>